<gene>
    <name evidence="1" type="ORF">H4R18_000589</name>
</gene>
<keyword evidence="2" id="KW-1185">Reference proteome</keyword>
<dbReference type="Proteomes" id="UP001140217">
    <property type="component" value="Unassembled WGS sequence"/>
</dbReference>
<dbReference type="PANTHER" id="PTHR35706">
    <property type="entry name" value="F14O23.11 PROTEIN"/>
    <property type="match status" value="1"/>
</dbReference>
<dbReference type="PANTHER" id="PTHR35706:SF1">
    <property type="entry name" value="EMBRYOGENESIS-LIKE PROTEIN"/>
    <property type="match status" value="1"/>
</dbReference>
<dbReference type="InterPro" id="IPR053325">
    <property type="entry name" value="H3-Acetyl_Activator"/>
</dbReference>
<sequence>MLRRLASSAHARALFVRLQLQPTAIAAPRRRPHSTRADLDREIEAIADLATTARDEMDFAEDSRNSVYYNDDKKAAHDAVEEMAAAYAGLLGRLGAADRAAVEQRIGMRIKEIQSAYEVMTMQDLED</sequence>
<evidence type="ECO:0000313" key="1">
    <source>
        <dbReference type="EMBL" id="KAJ2785378.1"/>
    </source>
</evidence>
<organism evidence="1 2">
    <name type="scientific">Coemansia javaensis</name>
    <dbReference type="NCBI Taxonomy" id="2761396"/>
    <lineage>
        <taxon>Eukaryota</taxon>
        <taxon>Fungi</taxon>
        <taxon>Fungi incertae sedis</taxon>
        <taxon>Zoopagomycota</taxon>
        <taxon>Kickxellomycotina</taxon>
        <taxon>Kickxellomycetes</taxon>
        <taxon>Kickxellales</taxon>
        <taxon>Kickxellaceae</taxon>
        <taxon>Coemansia</taxon>
    </lineage>
</organism>
<dbReference type="AlphaFoldDB" id="A0A9W8HN81"/>
<reference evidence="1" key="1">
    <citation type="submission" date="2022-07" db="EMBL/GenBank/DDBJ databases">
        <title>Phylogenomic reconstructions and comparative analyses of Kickxellomycotina fungi.</title>
        <authorList>
            <person name="Reynolds N.K."/>
            <person name="Stajich J.E."/>
            <person name="Barry K."/>
            <person name="Grigoriev I.V."/>
            <person name="Crous P."/>
            <person name="Smith M.E."/>
        </authorList>
    </citation>
    <scope>NUCLEOTIDE SEQUENCE</scope>
    <source>
        <strain evidence="1">NBRC 105414</strain>
    </source>
</reference>
<comment type="caution">
    <text evidence="1">The sequence shown here is derived from an EMBL/GenBank/DDBJ whole genome shotgun (WGS) entry which is preliminary data.</text>
</comment>
<dbReference type="OrthoDB" id="273230at2759"/>
<proteinExistence type="predicted"/>
<dbReference type="EMBL" id="JANBUL010000012">
    <property type="protein sequence ID" value="KAJ2785378.1"/>
    <property type="molecule type" value="Genomic_DNA"/>
</dbReference>
<protein>
    <submittedName>
        <fullName evidence="1">Uncharacterized protein</fullName>
    </submittedName>
</protein>
<name>A0A9W8HN81_9FUNG</name>
<accession>A0A9W8HN81</accession>
<evidence type="ECO:0000313" key="2">
    <source>
        <dbReference type="Proteomes" id="UP001140217"/>
    </source>
</evidence>